<dbReference type="EMBL" id="CP136891">
    <property type="protein sequence ID" value="WOK97605.1"/>
    <property type="molecule type" value="Genomic_DNA"/>
</dbReference>
<gene>
    <name evidence="1" type="ORF">Cni_G06313</name>
</gene>
<proteinExistence type="predicted"/>
<protein>
    <submittedName>
        <fullName evidence="1">Uncharacterized protein</fullName>
    </submittedName>
</protein>
<sequence length="260" mass="28490">MGMGATWRRLGPPVSVEIQSDGLAEQQMICVRNGAGLDAAKTRLGESVAEQNLTMPWAWRSDAHATKGTGRRCGACTMRAARASFGPHQAWPGLCPAHWPHDHTLGDELYHLGDPDMVRWVLYEAQPDSTRMSGLTIVWQFQSNKLPPFGWLAEISPDHVLGQDACSGRPNPNKMKGSATEARLLDVLRDLWSLVTWCSCVHYCERQMSGLLATPLLAAGFLSRISSPLVAAARTRDSPFLFNICSGTRSSRFANNGRSS</sequence>
<accession>A0AAQ3Q3X7</accession>
<keyword evidence="2" id="KW-1185">Reference proteome</keyword>
<dbReference type="AlphaFoldDB" id="A0AAQ3Q3X7"/>
<reference evidence="1 2" key="1">
    <citation type="submission" date="2023-10" db="EMBL/GenBank/DDBJ databases">
        <title>Chromosome-scale genome assembly provides insights into flower coloration mechanisms of Canna indica.</title>
        <authorList>
            <person name="Li C."/>
        </authorList>
    </citation>
    <scope>NUCLEOTIDE SEQUENCE [LARGE SCALE GENOMIC DNA]</scope>
    <source>
        <tissue evidence="1">Flower</tissue>
    </source>
</reference>
<organism evidence="1 2">
    <name type="scientific">Canna indica</name>
    <name type="common">Indian-shot</name>
    <dbReference type="NCBI Taxonomy" id="4628"/>
    <lineage>
        <taxon>Eukaryota</taxon>
        <taxon>Viridiplantae</taxon>
        <taxon>Streptophyta</taxon>
        <taxon>Embryophyta</taxon>
        <taxon>Tracheophyta</taxon>
        <taxon>Spermatophyta</taxon>
        <taxon>Magnoliopsida</taxon>
        <taxon>Liliopsida</taxon>
        <taxon>Zingiberales</taxon>
        <taxon>Cannaceae</taxon>
        <taxon>Canna</taxon>
    </lineage>
</organism>
<name>A0AAQ3Q3X7_9LILI</name>
<evidence type="ECO:0000313" key="1">
    <source>
        <dbReference type="EMBL" id="WOK97605.1"/>
    </source>
</evidence>
<evidence type="ECO:0000313" key="2">
    <source>
        <dbReference type="Proteomes" id="UP001327560"/>
    </source>
</evidence>
<dbReference type="Proteomes" id="UP001327560">
    <property type="component" value="Chromosome 2"/>
</dbReference>